<dbReference type="InterPro" id="IPR003331">
    <property type="entry name" value="UDP_GlcNAc_Epimerase_2_dom"/>
</dbReference>
<reference evidence="2" key="1">
    <citation type="submission" date="2020-08" db="EMBL/GenBank/DDBJ databases">
        <title>Genome public.</title>
        <authorList>
            <person name="Liu C."/>
            <person name="Sun Q."/>
        </authorList>
    </citation>
    <scope>NUCLEOTIDE SEQUENCE</scope>
    <source>
        <strain evidence="2">NSJ-12</strain>
    </source>
</reference>
<evidence type="ECO:0000313" key="2">
    <source>
        <dbReference type="EMBL" id="MBC8578965.1"/>
    </source>
</evidence>
<name>A0A926EHB7_9FIRM</name>
<evidence type="ECO:0000313" key="3">
    <source>
        <dbReference type="Proteomes" id="UP000655830"/>
    </source>
</evidence>
<dbReference type="EC" id="3.2.1.183" evidence="2"/>
<sequence length="381" mass="42540">MRKICVITGTRANYGRLKTVMNAIINHPELELKLIVTGMHLIPEFGYTVTEIEKDGYTIDARVDMHLSNDTGAGMCKSLGLGLIGMTQAIESIQPDMILILGDRDEDLAGAIIGAHMNIPVAHIHGGEVTGTIDESIRHATTKFSHIHFAATEGSKERLLKLGEIEDYVFNVGSPGLDAILNREYSTRSELFNKFNLDTSKKLIIVAQHPVTTQKEQAEDQMQQTMEAIKELGEQTLLIYPNADAGGREMISVIQQYENLDFLTTYRNINFEDYLNLLKYADVMVGNSSSGIMEAPSYYLPVINLGTRQDGREQSNNILNVNHDKNLIKQAIETCLYDETFIQQVNECVNPYGDGKTGKRIANILADIEINNKLIQKKIVY</sequence>
<dbReference type="Gene3D" id="3.40.50.2000">
    <property type="entry name" value="Glycogen Phosphorylase B"/>
    <property type="match status" value="2"/>
</dbReference>
<dbReference type="InterPro" id="IPR020004">
    <property type="entry name" value="UDP-GlcNAc_Epase"/>
</dbReference>
<dbReference type="InterPro" id="IPR029767">
    <property type="entry name" value="WecB-like"/>
</dbReference>
<dbReference type="NCBIfam" id="TIGR03568">
    <property type="entry name" value="NeuC_NnaA"/>
    <property type="match status" value="1"/>
</dbReference>
<dbReference type="PANTHER" id="PTHR43174:SF3">
    <property type="entry name" value="UDP-N-ACETYLGLUCOSAMINE 2-EPIMERASE"/>
    <property type="match status" value="1"/>
</dbReference>
<dbReference type="AlphaFoldDB" id="A0A926EHB7"/>
<organism evidence="2 3">
    <name type="scientific">Zhenhengia yiwuensis</name>
    <dbReference type="NCBI Taxonomy" id="2763666"/>
    <lineage>
        <taxon>Bacteria</taxon>
        <taxon>Bacillati</taxon>
        <taxon>Bacillota</taxon>
        <taxon>Clostridia</taxon>
        <taxon>Lachnospirales</taxon>
        <taxon>Lachnospiraceae</taxon>
        <taxon>Zhenhengia</taxon>
    </lineage>
</organism>
<protein>
    <submittedName>
        <fullName evidence="2">UDP-N-acetylglucosamine 2-epimerase (Hydrolyzing)</fullName>
        <ecNumber evidence="2">3.2.1.183</ecNumber>
    </submittedName>
</protein>
<comment type="caution">
    <text evidence="2">The sequence shown here is derived from an EMBL/GenBank/DDBJ whole genome shotgun (WGS) entry which is preliminary data.</text>
</comment>
<dbReference type="CDD" id="cd03786">
    <property type="entry name" value="GTB_UDP-GlcNAc_2-Epimerase"/>
    <property type="match status" value="1"/>
</dbReference>
<dbReference type="PANTHER" id="PTHR43174">
    <property type="entry name" value="UDP-N-ACETYLGLUCOSAMINE 2-EPIMERASE"/>
    <property type="match status" value="1"/>
</dbReference>
<dbReference type="GO" id="GO:0006047">
    <property type="term" value="P:UDP-N-acetylglucosamine metabolic process"/>
    <property type="evidence" value="ECO:0007669"/>
    <property type="project" value="InterPro"/>
</dbReference>
<dbReference type="GO" id="GO:0004553">
    <property type="term" value="F:hydrolase activity, hydrolyzing O-glycosyl compounds"/>
    <property type="evidence" value="ECO:0007669"/>
    <property type="project" value="InterPro"/>
</dbReference>
<accession>A0A926EHB7</accession>
<dbReference type="Proteomes" id="UP000655830">
    <property type="component" value="Unassembled WGS sequence"/>
</dbReference>
<proteinExistence type="predicted"/>
<dbReference type="RefSeq" id="WP_249332131.1">
    <property type="nucleotide sequence ID" value="NZ_JACRSY010000006.1"/>
</dbReference>
<gene>
    <name evidence="2" type="primary">neuC</name>
    <name evidence="2" type="ORF">H8718_05380</name>
</gene>
<keyword evidence="3" id="KW-1185">Reference proteome</keyword>
<dbReference type="Pfam" id="PF02350">
    <property type="entry name" value="Epimerase_2"/>
    <property type="match status" value="1"/>
</dbReference>
<dbReference type="SUPFAM" id="SSF53756">
    <property type="entry name" value="UDP-Glycosyltransferase/glycogen phosphorylase"/>
    <property type="match status" value="1"/>
</dbReference>
<keyword evidence="2" id="KW-0378">Hydrolase</keyword>
<feature type="domain" description="UDP-N-acetylglucosamine 2-epimerase" evidence="1">
    <location>
        <begin position="23"/>
        <end position="365"/>
    </location>
</feature>
<keyword evidence="2" id="KW-0326">Glycosidase</keyword>
<evidence type="ECO:0000259" key="1">
    <source>
        <dbReference type="Pfam" id="PF02350"/>
    </source>
</evidence>
<dbReference type="EMBL" id="JACRSY010000006">
    <property type="protein sequence ID" value="MBC8578965.1"/>
    <property type="molecule type" value="Genomic_DNA"/>
</dbReference>